<dbReference type="Proteomes" id="UP000254863">
    <property type="component" value="Unassembled WGS sequence"/>
</dbReference>
<accession>A0A7H4PLT6</accession>
<reference evidence="2 3" key="1">
    <citation type="submission" date="2018-06" db="EMBL/GenBank/DDBJ databases">
        <authorList>
            <consortium name="Pathogen Informatics"/>
            <person name="Doyle S."/>
        </authorList>
    </citation>
    <scope>NUCLEOTIDE SEQUENCE [LARGE SCALE GENOMIC DNA]</scope>
    <source>
        <strain evidence="2 3">NCTC11685</strain>
    </source>
</reference>
<evidence type="ECO:0000313" key="3">
    <source>
        <dbReference type="Proteomes" id="UP000254863"/>
    </source>
</evidence>
<name>A0A7H4PLT6_9ENTR</name>
<dbReference type="EMBL" id="UGMS01000003">
    <property type="protein sequence ID" value="STW79359.1"/>
    <property type="molecule type" value="Genomic_DNA"/>
</dbReference>
<sequence length="150" mass="16422">MQPFSSSGSPISLADGASRQLVIFTDRHVEPRQGEAHQRPAHNYHRIAAWTETGIVEQMADRSAEARPDVARTRDRFPGQGDDALGQRLAVDYRAFHRIGGADVLHQHADVRGASAVRHLLAGEDLRQLFRAAGGIFRGDHAQGNTVRVG</sequence>
<feature type="region of interest" description="Disordered" evidence="1">
    <location>
        <begin position="62"/>
        <end position="83"/>
    </location>
</feature>
<evidence type="ECO:0000256" key="1">
    <source>
        <dbReference type="SAM" id="MobiDB-lite"/>
    </source>
</evidence>
<gene>
    <name evidence="2" type="ORF">NCTC11685_06690</name>
</gene>
<comment type="caution">
    <text evidence="2">The sequence shown here is derived from an EMBL/GenBank/DDBJ whole genome shotgun (WGS) entry which is preliminary data.</text>
</comment>
<dbReference type="AlphaFoldDB" id="A0A7H4PLT6"/>
<organism evidence="2 3">
    <name type="scientific">Klebsiella michiganensis</name>
    <dbReference type="NCBI Taxonomy" id="1134687"/>
    <lineage>
        <taxon>Bacteria</taxon>
        <taxon>Pseudomonadati</taxon>
        <taxon>Pseudomonadota</taxon>
        <taxon>Gammaproteobacteria</taxon>
        <taxon>Enterobacterales</taxon>
        <taxon>Enterobacteriaceae</taxon>
        <taxon>Klebsiella/Raoultella group</taxon>
        <taxon>Klebsiella</taxon>
    </lineage>
</organism>
<proteinExistence type="predicted"/>
<protein>
    <submittedName>
        <fullName evidence="2">Uncharacterized protein</fullName>
    </submittedName>
</protein>
<feature type="compositionally biased region" description="Basic and acidic residues" evidence="1">
    <location>
        <begin position="62"/>
        <end position="77"/>
    </location>
</feature>
<evidence type="ECO:0000313" key="2">
    <source>
        <dbReference type="EMBL" id="STW79359.1"/>
    </source>
</evidence>